<comment type="caution">
    <text evidence="2">The sequence shown here is derived from an EMBL/GenBank/DDBJ whole genome shotgun (WGS) entry which is preliminary data.</text>
</comment>
<evidence type="ECO:0000313" key="3">
    <source>
        <dbReference type="Proteomes" id="UP001558613"/>
    </source>
</evidence>
<evidence type="ECO:0000256" key="1">
    <source>
        <dbReference type="SAM" id="MobiDB-lite"/>
    </source>
</evidence>
<sequence length="96" mass="11014">MGPISDKKMTSAPASSVSVGSPEEFTYSSAFSKWFTYKCWTVPISLKVEKIKFVRENMNDPEPCGIKQEDIEQQIDLKEENRETEELLEEGKKHQV</sequence>
<organism evidence="2 3">
    <name type="scientific">Cirrhinus molitorella</name>
    <name type="common">mud carp</name>
    <dbReference type="NCBI Taxonomy" id="172907"/>
    <lineage>
        <taxon>Eukaryota</taxon>
        <taxon>Metazoa</taxon>
        <taxon>Chordata</taxon>
        <taxon>Craniata</taxon>
        <taxon>Vertebrata</taxon>
        <taxon>Euteleostomi</taxon>
        <taxon>Actinopterygii</taxon>
        <taxon>Neopterygii</taxon>
        <taxon>Teleostei</taxon>
        <taxon>Ostariophysi</taxon>
        <taxon>Cypriniformes</taxon>
        <taxon>Cyprinidae</taxon>
        <taxon>Labeoninae</taxon>
        <taxon>Labeonini</taxon>
        <taxon>Cirrhinus</taxon>
    </lineage>
</organism>
<dbReference type="EMBL" id="JAYMGO010000022">
    <property type="protein sequence ID" value="KAL1250491.1"/>
    <property type="molecule type" value="Genomic_DNA"/>
</dbReference>
<reference evidence="2 3" key="1">
    <citation type="submission" date="2023-09" db="EMBL/GenBank/DDBJ databases">
        <authorList>
            <person name="Wang M."/>
        </authorList>
    </citation>
    <scope>NUCLEOTIDE SEQUENCE [LARGE SCALE GENOMIC DNA]</scope>
    <source>
        <strain evidence="2">GT-2023</strain>
        <tissue evidence="2">Liver</tissue>
    </source>
</reference>
<feature type="compositionally biased region" description="Low complexity" evidence="1">
    <location>
        <begin position="11"/>
        <end position="22"/>
    </location>
</feature>
<name>A0ABR3LC59_9TELE</name>
<evidence type="ECO:0000313" key="2">
    <source>
        <dbReference type="EMBL" id="KAL1250491.1"/>
    </source>
</evidence>
<gene>
    <name evidence="2" type="ORF">QQF64_018287</name>
</gene>
<dbReference type="Proteomes" id="UP001558613">
    <property type="component" value="Unassembled WGS sequence"/>
</dbReference>
<keyword evidence="3" id="KW-1185">Reference proteome</keyword>
<accession>A0ABR3LC59</accession>
<proteinExistence type="predicted"/>
<feature type="region of interest" description="Disordered" evidence="1">
    <location>
        <begin position="1"/>
        <end position="22"/>
    </location>
</feature>
<protein>
    <submittedName>
        <fullName evidence="2">Uncharacterized protein</fullName>
    </submittedName>
</protein>